<reference evidence="1" key="1">
    <citation type="submission" date="2020-12" db="EMBL/GenBank/DDBJ databases">
        <title>WGS assembly of Carya illinoinensis cv. Pawnee.</title>
        <authorList>
            <person name="Platts A."/>
            <person name="Shu S."/>
            <person name="Wright S."/>
            <person name="Barry K."/>
            <person name="Edger P."/>
            <person name="Pires J.C."/>
            <person name="Schmutz J."/>
        </authorList>
    </citation>
    <scope>NUCLEOTIDE SEQUENCE</scope>
    <source>
        <tissue evidence="1">Leaf</tissue>
    </source>
</reference>
<evidence type="ECO:0000313" key="2">
    <source>
        <dbReference type="Proteomes" id="UP000811609"/>
    </source>
</evidence>
<sequence>MVVGTTSWWVEEASGSSSTADVELMAAHRPPPIFLFSPSLFGPWWSGTNANNPSGIVGVELTAVHYAHWYTFYRLRGQPIDGLRGGWDLSQWLAWSTVIICWPSMVVGI</sequence>
<gene>
    <name evidence="1" type="ORF">CIPAW_13G054200</name>
</gene>
<accession>A0A8T1NPQ9</accession>
<comment type="caution">
    <text evidence="1">The sequence shown here is derived from an EMBL/GenBank/DDBJ whole genome shotgun (WGS) entry which is preliminary data.</text>
</comment>
<organism evidence="1 2">
    <name type="scientific">Carya illinoinensis</name>
    <name type="common">Pecan</name>
    <dbReference type="NCBI Taxonomy" id="32201"/>
    <lineage>
        <taxon>Eukaryota</taxon>
        <taxon>Viridiplantae</taxon>
        <taxon>Streptophyta</taxon>
        <taxon>Embryophyta</taxon>
        <taxon>Tracheophyta</taxon>
        <taxon>Spermatophyta</taxon>
        <taxon>Magnoliopsida</taxon>
        <taxon>eudicotyledons</taxon>
        <taxon>Gunneridae</taxon>
        <taxon>Pentapetalae</taxon>
        <taxon>rosids</taxon>
        <taxon>fabids</taxon>
        <taxon>Fagales</taxon>
        <taxon>Juglandaceae</taxon>
        <taxon>Carya</taxon>
    </lineage>
</organism>
<evidence type="ECO:0000313" key="1">
    <source>
        <dbReference type="EMBL" id="KAG6630913.1"/>
    </source>
</evidence>
<protein>
    <submittedName>
        <fullName evidence="1">Uncharacterized protein</fullName>
    </submittedName>
</protein>
<name>A0A8T1NPQ9_CARIL</name>
<keyword evidence="2" id="KW-1185">Reference proteome</keyword>
<dbReference type="AlphaFoldDB" id="A0A8T1NPQ9"/>
<dbReference type="Proteomes" id="UP000811609">
    <property type="component" value="Chromosome 13"/>
</dbReference>
<proteinExistence type="predicted"/>
<dbReference type="EMBL" id="CM031821">
    <property type="protein sequence ID" value="KAG6630913.1"/>
    <property type="molecule type" value="Genomic_DNA"/>
</dbReference>